<sequence>MSSISNSMLEFKVIHTLAWDLSCVSIGLGETFVVENLVFEDFTLSTGLMCLVNSHSMETFSRESKQSMVDSLAAVTLEHFLRPPMALMRKLALLMLALDRSVSRYFKVEPTDVDVNERPVVLDHVLVDLGVQLTAIFGILGVLLKQLSKGGLLNTDESSQVSQVFVKLGKLGGNDINDSVVLIDGFNQLFDVKDSSLELTHLGCQEQVHRVDLFNERVIKILLHLLSRMFACGNSNFELQFIVIDVVTSPFRNTLGA</sequence>
<evidence type="ECO:0000313" key="1">
    <source>
        <dbReference type="EMBL" id="KAH3684395.1"/>
    </source>
</evidence>
<reference evidence="1" key="2">
    <citation type="submission" date="2021-01" db="EMBL/GenBank/DDBJ databases">
        <authorList>
            <person name="Schikora-Tamarit M.A."/>
        </authorList>
    </citation>
    <scope>NUCLEOTIDE SEQUENCE</scope>
    <source>
        <strain evidence="1">CBS2887</strain>
    </source>
</reference>
<dbReference type="AlphaFoldDB" id="A0A9P8TMQ5"/>
<reference evidence="1" key="1">
    <citation type="journal article" date="2021" name="Open Biol.">
        <title>Shared evolutionary footprints suggest mitochondrial oxidative damage underlies multiple complex I losses in fungi.</title>
        <authorList>
            <person name="Schikora-Tamarit M.A."/>
            <person name="Marcet-Houben M."/>
            <person name="Nosek J."/>
            <person name="Gabaldon T."/>
        </authorList>
    </citation>
    <scope>NUCLEOTIDE SEQUENCE</scope>
    <source>
        <strain evidence="1">CBS2887</strain>
    </source>
</reference>
<accession>A0A9P8TMQ5</accession>
<evidence type="ECO:0000313" key="2">
    <source>
        <dbReference type="Proteomes" id="UP000774326"/>
    </source>
</evidence>
<dbReference type="EMBL" id="JAEUBG010002541">
    <property type="protein sequence ID" value="KAH3684395.1"/>
    <property type="molecule type" value="Genomic_DNA"/>
</dbReference>
<organism evidence="1 2">
    <name type="scientific">Wickerhamomyces pijperi</name>
    <name type="common">Yeast</name>
    <name type="synonym">Pichia pijperi</name>
    <dbReference type="NCBI Taxonomy" id="599730"/>
    <lineage>
        <taxon>Eukaryota</taxon>
        <taxon>Fungi</taxon>
        <taxon>Dikarya</taxon>
        <taxon>Ascomycota</taxon>
        <taxon>Saccharomycotina</taxon>
        <taxon>Saccharomycetes</taxon>
        <taxon>Phaffomycetales</taxon>
        <taxon>Wickerhamomycetaceae</taxon>
        <taxon>Wickerhamomyces</taxon>
    </lineage>
</organism>
<name>A0A9P8TMQ5_WICPI</name>
<dbReference type="Proteomes" id="UP000774326">
    <property type="component" value="Unassembled WGS sequence"/>
</dbReference>
<protein>
    <submittedName>
        <fullName evidence="1">Uncharacterized protein</fullName>
    </submittedName>
</protein>
<keyword evidence="2" id="KW-1185">Reference proteome</keyword>
<comment type="caution">
    <text evidence="1">The sequence shown here is derived from an EMBL/GenBank/DDBJ whole genome shotgun (WGS) entry which is preliminary data.</text>
</comment>
<gene>
    <name evidence="1" type="ORF">WICPIJ_004635</name>
</gene>
<proteinExistence type="predicted"/>